<feature type="domain" description="HTH three-helical bundle" evidence="2">
    <location>
        <begin position="345"/>
        <end position="385"/>
    </location>
</feature>
<protein>
    <recommendedName>
        <fullName evidence="2">HTH three-helical bundle domain-containing protein</fullName>
    </recommendedName>
</protein>
<feature type="compositionally biased region" description="Basic residues" evidence="1">
    <location>
        <begin position="339"/>
        <end position="350"/>
    </location>
</feature>
<evidence type="ECO:0000256" key="1">
    <source>
        <dbReference type="SAM" id="MobiDB-lite"/>
    </source>
</evidence>
<evidence type="ECO:0000259" key="2">
    <source>
        <dbReference type="Pfam" id="PF25370"/>
    </source>
</evidence>
<feature type="compositionally biased region" description="Polar residues" evidence="1">
    <location>
        <begin position="306"/>
        <end position="321"/>
    </location>
</feature>
<dbReference type="EMBL" id="JAAMPC010000608">
    <property type="protein sequence ID" value="KAG2242165.1"/>
    <property type="molecule type" value="Genomic_DNA"/>
</dbReference>
<reference evidence="3 4" key="1">
    <citation type="submission" date="2020-02" db="EMBL/GenBank/DDBJ databases">
        <authorList>
            <person name="Ma Q."/>
            <person name="Huang Y."/>
            <person name="Song X."/>
            <person name="Pei D."/>
        </authorList>
    </citation>
    <scope>NUCLEOTIDE SEQUENCE [LARGE SCALE GENOMIC DNA]</scope>
    <source>
        <strain evidence="3">Sxm20200214</strain>
        <tissue evidence="3">Leaf</tissue>
    </source>
</reference>
<gene>
    <name evidence="3" type="ORF">Bca52824_095993</name>
</gene>
<dbReference type="AlphaFoldDB" id="A0A8X7P0C5"/>
<dbReference type="InterPro" id="IPR057523">
    <property type="entry name" value="HTH_74"/>
</dbReference>
<accession>A0A8X7P0C5</accession>
<dbReference type="Proteomes" id="UP000886595">
    <property type="component" value="Unassembled WGS sequence"/>
</dbReference>
<dbReference type="OrthoDB" id="515857at2759"/>
<name>A0A8X7P0C5_BRACI</name>
<keyword evidence="4" id="KW-1185">Reference proteome</keyword>
<comment type="caution">
    <text evidence="3">The sequence shown here is derived from an EMBL/GenBank/DDBJ whole genome shotgun (WGS) entry which is preliminary data.</text>
</comment>
<organism evidence="3 4">
    <name type="scientific">Brassica carinata</name>
    <name type="common">Ethiopian mustard</name>
    <name type="synonym">Abyssinian cabbage</name>
    <dbReference type="NCBI Taxonomy" id="52824"/>
    <lineage>
        <taxon>Eukaryota</taxon>
        <taxon>Viridiplantae</taxon>
        <taxon>Streptophyta</taxon>
        <taxon>Embryophyta</taxon>
        <taxon>Tracheophyta</taxon>
        <taxon>Spermatophyta</taxon>
        <taxon>Magnoliopsida</taxon>
        <taxon>eudicotyledons</taxon>
        <taxon>Gunneridae</taxon>
        <taxon>Pentapetalae</taxon>
        <taxon>rosids</taxon>
        <taxon>malvids</taxon>
        <taxon>Brassicales</taxon>
        <taxon>Brassicaceae</taxon>
        <taxon>Brassiceae</taxon>
        <taxon>Brassica</taxon>
    </lineage>
</organism>
<feature type="compositionally biased region" description="Basic and acidic residues" evidence="1">
    <location>
        <begin position="322"/>
        <end position="338"/>
    </location>
</feature>
<proteinExistence type="predicted"/>
<sequence length="385" mass="42556">MTEFPSSIEREVASSLLLLSSDPIVFSSPSSDRSGSEEGNRSLCGEIDGQVSMSFVSKRSCDSAISNSGSSYRKRSEDDFMNFKIARKRRTNVVYSSVDSKLVTHSKNLEIDDLSKEESCLSTGSNEVSSTESRIIAASCEKPHRDSKKKESHRSSSIRRKAGKIMEFLDTSASSELKIRQVLGDNADTSKALRMLVKIGYVKRSGAGGKHHPFIYKVQIWWITKSLVENDDGSHFILLLLYSDSILVSSPSSDRSGSEEEDHSLCGEIDGQIARKRRTNVVYSSVDSKAVKHSKKSLEFDDLSKESSCLSTGSNEVSSTESRIKAASHEKLHGESKKKESRHRSSSVRRKAGKILEFLDTSCSSELKIRQVLGDNADTSKALRM</sequence>
<evidence type="ECO:0000313" key="3">
    <source>
        <dbReference type="EMBL" id="KAG2242165.1"/>
    </source>
</evidence>
<evidence type="ECO:0000313" key="4">
    <source>
        <dbReference type="Proteomes" id="UP000886595"/>
    </source>
</evidence>
<dbReference type="PANTHER" id="PTHR34799">
    <property type="entry name" value="OS07G0656300 PROTEIN"/>
    <property type="match status" value="1"/>
</dbReference>
<feature type="domain" description="HTH three-helical bundle" evidence="2">
    <location>
        <begin position="155"/>
        <end position="195"/>
    </location>
</feature>
<dbReference type="Pfam" id="PF25370">
    <property type="entry name" value="HTH_74"/>
    <property type="match status" value="2"/>
</dbReference>
<dbReference type="PANTHER" id="PTHR34799:SF2">
    <property type="entry name" value="OS07G0656300 PROTEIN"/>
    <property type="match status" value="1"/>
</dbReference>
<feature type="region of interest" description="Disordered" evidence="1">
    <location>
        <begin position="306"/>
        <end position="350"/>
    </location>
</feature>